<organism evidence="3 4">
    <name type="scientific">Amycolatopsis bartoniae</name>
    <dbReference type="NCBI Taxonomy" id="941986"/>
    <lineage>
        <taxon>Bacteria</taxon>
        <taxon>Bacillati</taxon>
        <taxon>Actinomycetota</taxon>
        <taxon>Actinomycetes</taxon>
        <taxon>Pseudonocardiales</taxon>
        <taxon>Pseudonocardiaceae</taxon>
        <taxon>Amycolatopsis</taxon>
    </lineage>
</organism>
<protein>
    <recommendedName>
        <fullName evidence="2">HTH arsR-type domain-containing protein</fullName>
    </recommendedName>
</protein>
<feature type="compositionally biased region" description="Polar residues" evidence="1">
    <location>
        <begin position="18"/>
        <end position="30"/>
    </location>
</feature>
<dbReference type="CDD" id="cd00090">
    <property type="entry name" value="HTH_ARSR"/>
    <property type="match status" value="1"/>
</dbReference>
<proteinExistence type="predicted"/>
<keyword evidence="4" id="KW-1185">Reference proteome</keyword>
<feature type="domain" description="HTH arsR-type" evidence="2">
    <location>
        <begin position="74"/>
        <end position="171"/>
    </location>
</feature>
<evidence type="ECO:0000313" key="3">
    <source>
        <dbReference type="EMBL" id="GHF68970.1"/>
    </source>
</evidence>
<evidence type="ECO:0000256" key="1">
    <source>
        <dbReference type="SAM" id="MobiDB-lite"/>
    </source>
</evidence>
<reference evidence="3" key="1">
    <citation type="journal article" date="2014" name="Int. J. Syst. Evol. Microbiol.">
        <title>Complete genome sequence of Corynebacterium casei LMG S-19264T (=DSM 44701T), isolated from a smear-ripened cheese.</title>
        <authorList>
            <consortium name="US DOE Joint Genome Institute (JGI-PGF)"/>
            <person name="Walter F."/>
            <person name="Albersmeier A."/>
            <person name="Kalinowski J."/>
            <person name="Ruckert C."/>
        </authorList>
    </citation>
    <scope>NUCLEOTIDE SEQUENCE</scope>
    <source>
        <strain evidence="3">CGMCC 4.7679</strain>
    </source>
</reference>
<dbReference type="SUPFAM" id="SSF46785">
    <property type="entry name" value="Winged helix' DNA-binding domain"/>
    <property type="match status" value="1"/>
</dbReference>
<dbReference type="Pfam" id="PF12840">
    <property type="entry name" value="HTH_20"/>
    <property type="match status" value="1"/>
</dbReference>
<accession>A0A8H9J0H8</accession>
<dbReference type="AlphaFoldDB" id="A0A8H9J0H8"/>
<dbReference type="InterPro" id="IPR001845">
    <property type="entry name" value="HTH_ArsR_DNA-bd_dom"/>
</dbReference>
<dbReference type="GO" id="GO:0003700">
    <property type="term" value="F:DNA-binding transcription factor activity"/>
    <property type="evidence" value="ECO:0007669"/>
    <property type="project" value="InterPro"/>
</dbReference>
<dbReference type="InterPro" id="IPR036388">
    <property type="entry name" value="WH-like_DNA-bd_sf"/>
</dbReference>
<dbReference type="InterPro" id="IPR036390">
    <property type="entry name" value="WH_DNA-bd_sf"/>
</dbReference>
<comment type="caution">
    <text evidence="3">The sequence shown here is derived from an EMBL/GenBank/DDBJ whole genome shotgun (WGS) entry which is preliminary data.</text>
</comment>
<sequence>MNANVSPAISTGERVWPTATSGSPTFSTPSARFDIADDVHSHRNPTDGESHIDGENSIDYRAPMALPHRPANERELKALAHPLRLRILRLCWQRELTNKQLAERLGRDPGTVLYHVRQLAAAGLLEPAPVRTGTGGALEKPYRAKARSWWLDDPPGAGAEAAFAPVEAVQEELRAAGPESVRMFVRFALHLSADDAAELGRRIQSVVDEYVATDGERLGSPAHGGLIVLHQLAE</sequence>
<reference evidence="3" key="2">
    <citation type="submission" date="2020-09" db="EMBL/GenBank/DDBJ databases">
        <authorList>
            <person name="Sun Q."/>
            <person name="Zhou Y."/>
        </authorList>
    </citation>
    <scope>NUCLEOTIDE SEQUENCE</scope>
    <source>
        <strain evidence="3">CGMCC 4.7679</strain>
    </source>
</reference>
<evidence type="ECO:0000259" key="2">
    <source>
        <dbReference type="SMART" id="SM00418"/>
    </source>
</evidence>
<dbReference type="InterPro" id="IPR011991">
    <property type="entry name" value="ArsR-like_HTH"/>
</dbReference>
<feature type="region of interest" description="Disordered" evidence="1">
    <location>
        <begin position="1"/>
        <end position="30"/>
    </location>
</feature>
<name>A0A8H9J0H8_9PSEU</name>
<dbReference type="EMBL" id="BNAV01000007">
    <property type="protein sequence ID" value="GHF68970.1"/>
    <property type="molecule type" value="Genomic_DNA"/>
</dbReference>
<evidence type="ECO:0000313" key="4">
    <source>
        <dbReference type="Proteomes" id="UP000658656"/>
    </source>
</evidence>
<dbReference type="Proteomes" id="UP000658656">
    <property type="component" value="Unassembled WGS sequence"/>
</dbReference>
<dbReference type="SMART" id="SM00418">
    <property type="entry name" value="HTH_ARSR"/>
    <property type="match status" value="1"/>
</dbReference>
<gene>
    <name evidence="3" type="ORF">GCM10017566_48550</name>
</gene>
<dbReference type="Gene3D" id="1.10.10.10">
    <property type="entry name" value="Winged helix-like DNA-binding domain superfamily/Winged helix DNA-binding domain"/>
    <property type="match status" value="1"/>
</dbReference>